<dbReference type="Gene3D" id="1.20.120.20">
    <property type="entry name" value="Apolipoprotein"/>
    <property type="match status" value="1"/>
</dbReference>
<dbReference type="GO" id="GO:0005576">
    <property type="term" value="C:extracellular region"/>
    <property type="evidence" value="ECO:0007669"/>
    <property type="project" value="InterPro"/>
</dbReference>
<evidence type="ECO:0000313" key="2">
    <source>
        <dbReference type="EMBL" id="BBF97896.1"/>
    </source>
</evidence>
<feature type="chain" id="PRO_5016716454" evidence="1">
    <location>
        <begin position="19"/>
        <end position="195"/>
    </location>
</feature>
<evidence type="ECO:0000256" key="1">
    <source>
        <dbReference type="SAM" id="SignalP"/>
    </source>
</evidence>
<dbReference type="InterPro" id="IPR010009">
    <property type="entry name" value="ApoLp-III"/>
</dbReference>
<accession>A0A348G623</accession>
<proteinExistence type="evidence at transcript level"/>
<dbReference type="Pfam" id="PF07464">
    <property type="entry name" value="ApoLp-III"/>
    <property type="match status" value="1"/>
</dbReference>
<dbReference type="GO" id="GO:0006869">
    <property type="term" value="P:lipid transport"/>
    <property type="evidence" value="ECO:0007669"/>
    <property type="project" value="InterPro"/>
</dbReference>
<feature type="signal peptide" evidence="1">
    <location>
        <begin position="1"/>
        <end position="18"/>
    </location>
</feature>
<gene>
    <name evidence="2" type="primary">ALP2_OM</name>
</gene>
<keyword evidence="1" id="KW-0732">Signal</keyword>
<dbReference type="EMBL" id="FX985562">
    <property type="protein sequence ID" value="BBF97896.1"/>
    <property type="molecule type" value="mRNA"/>
</dbReference>
<name>A0A348G623_ODOMO</name>
<dbReference type="AlphaFoldDB" id="A0A348G623"/>
<sequence>MRCILAVAFAVVLVVAEGKVLPASDVENQQTANQTPQLADLFREAQAAITTFNTQIQEKLNLPNQEEFMNTVKENANTFASNIQQLAHNITEEVSKNPELENILTNLKNKMTEAVDKMTVNPETTEQINQLRARFQEGVQTVMTESENVAKSISSNSEKLQQDITKFTKDAIDMAVQASQNLNNQLQQAATQAPS</sequence>
<organism evidence="2">
    <name type="scientific">Odontomachus monticola</name>
    <name type="common">Trap-jaw ant</name>
    <dbReference type="NCBI Taxonomy" id="613454"/>
    <lineage>
        <taxon>Eukaryota</taxon>
        <taxon>Metazoa</taxon>
        <taxon>Ecdysozoa</taxon>
        <taxon>Arthropoda</taxon>
        <taxon>Hexapoda</taxon>
        <taxon>Insecta</taxon>
        <taxon>Pterygota</taxon>
        <taxon>Neoptera</taxon>
        <taxon>Endopterygota</taxon>
        <taxon>Hymenoptera</taxon>
        <taxon>Apocrita</taxon>
        <taxon>Aculeata</taxon>
        <taxon>Formicoidea</taxon>
        <taxon>Formicidae</taxon>
        <taxon>Ponerinae</taxon>
        <taxon>Ponerini</taxon>
        <taxon>Odontomachus</taxon>
    </lineage>
</organism>
<protein>
    <submittedName>
        <fullName evidence="2">Apolipophorin 2</fullName>
    </submittedName>
</protein>
<dbReference type="GO" id="GO:0008289">
    <property type="term" value="F:lipid binding"/>
    <property type="evidence" value="ECO:0007669"/>
    <property type="project" value="InterPro"/>
</dbReference>
<reference evidence="2" key="1">
    <citation type="journal article" date="2017" name="Toxins">
        <title>Combined Venom Gland Transcriptomic and Venom Peptidomic Analysis of the Predatory Ant Odontomachus monticola.</title>
        <authorList>
            <person name="Kazuma K."/>
            <person name="Masuko K."/>
            <person name="Konno K."/>
            <person name="Inagaki H."/>
        </authorList>
    </citation>
    <scope>NUCLEOTIDE SEQUENCE</scope>
    <source>
        <tissue evidence="2">Venom gland and sac</tissue>
    </source>
</reference>
<dbReference type="SUPFAM" id="SSF47857">
    <property type="entry name" value="Apolipophorin-III"/>
    <property type="match status" value="1"/>
</dbReference>
<dbReference type="CDD" id="cd13769">
    <property type="entry name" value="ApoLp-III_like"/>
    <property type="match status" value="1"/>
</dbReference>